<dbReference type="InterPro" id="IPR004360">
    <property type="entry name" value="Glyas_Fos-R_dOase_dom"/>
</dbReference>
<proteinExistence type="inferred from homology"/>
<dbReference type="EMBL" id="SPSF01000017">
    <property type="protein sequence ID" value="MPQ62024.1"/>
    <property type="molecule type" value="Genomic_DNA"/>
</dbReference>
<evidence type="ECO:0000256" key="1">
    <source>
        <dbReference type="ARBA" id="ARBA00011051"/>
    </source>
</evidence>
<protein>
    <recommendedName>
        <fullName evidence="2">Bleomycin resistance protein</fullName>
    </recommendedName>
</protein>
<comment type="caution">
    <text evidence="5">The sequence shown here is derived from an EMBL/GenBank/DDBJ whole genome shotgun (WGS) entry which is preliminary data.</text>
</comment>
<name>A0A5N7IZV8_9CLOT</name>
<dbReference type="InterPro" id="IPR000335">
    <property type="entry name" value="Bleomycin-R"/>
</dbReference>
<dbReference type="SUPFAM" id="SSF54593">
    <property type="entry name" value="Glyoxalase/Bleomycin resistance protein/Dihydroxybiphenyl dioxygenase"/>
    <property type="match status" value="1"/>
</dbReference>
<dbReference type="InterPro" id="IPR029068">
    <property type="entry name" value="Glyas_Bleomycin-R_OHBP_Dase"/>
</dbReference>
<dbReference type="InterPro" id="IPR037523">
    <property type="entry name" value="VOC_core"/>
</dbReference>
<dbReference type="AlphaFoldDB" id="A0A5N7IZV8"/>
<evidence type="ECO:0000259" key="4">
    <source>
        <dbReference type="PROSITE" id="PS51819"/>
    </source>
</evidence>
<evidence type="ECO:0000256" key="3">
    <source>
        <dbReference type="ARBA" id="ARBA00023251"/>
    </source>
</evidence>
<dbReference type="Pfam" id="PF00903">
    <property type="entry name" value="Glyoxalase"/>
    <property type="match status" value="1"/>
</dbReference>
<accession>A0A5N7IZV8</accession>
<sequence>MKFSALIPELSVSNVNKSKKFYIDILGFHLEYERVEDKFAFLSYGEAQIMLEEINGHWNTGELQYPFGRGINFQIATDDVYKLSYNLKQNNITLFRDIVENQYKCNGEVIVEKEILFKDPDGYLLRFSQTESK</sequence>
<gene>
    <name evidence="5" type="ORF">E4V82_07855</name>
</gene>
<evidence type="ECO:0000256" key="2">
    <source>
        <dbReference type="ARBA" id="ARBA00021572"/>
    </source>
</evidence>
<reference evidence="5 6" key="1">
    <citation type="journal article" date="2019" name="Lett. Appl. Microbiol.">
        <title>A case of 'blown pack' spoilage of vacuum-packaged pork likely associated with Clostridium estertheticum in Canada.</title>
        <authorList>
            <person name="Zhang P."/>
            <person name="Ward P."/>
            <person name="McMullen L.M."/>
            <person name="Yang X."/>
        </authorList>
    </citation>
    <scope>NUCLEOTIDE SEQUENCE [LARGE SCALE GENOMIC DNA]</scope>
    <source>
        <strain evidence="5 6">MA19</strain>
    </source>
</reference>
<dbReference type="CDD" id="cd08349">
    <property type="entry name" value="BLMA_like"/>
    <property type="match status" value="1"/>
</dbReference>
<dbReference type="PROSITE" id="PS51819">
    <property type="entry name" value="VOC"/>
    <property type="match status" value="1"/>
</dbReference>
<dbReference type="GO" id="GO:0046677">
    <property type="term" value="P:response to antibiotic"/>
    <property type="evidence" value="ECO:0007669"/>
    <property type="project" value="UniProtKB-KW"/>
</dbReference>
<dbReference type="Gene3D" id="3.10.180.10">
    <property type="entry name" value="2,3-Dihydroxybiphenyl 1,2-Dioxygenase, domain 1"/>
    <property type="match status" value="1"/>
</dbReference>
<feature type="domain" description="VOC" evidence="4">
    <location>
        <begin position="4"/>
        <end position="130"/>
    </location>
</feature>
<dbReference type="Proteomes" id="UP000342249">
    <property type="component" value="Unassembled WGS sequence"/>
</dbReference>
<comment type="similarity">
    <text evidence="1">Belongs to the bleomycin resistance protein family.</text>
</comment>
<keyword evidence="3" id="KW-0046">Antibiotic resistance</keyword>
<organism evidence="5 6">
    <name type="scientific">Clostridium estertheticum</name>
    <dbReference type="NCBI Taxonomy" id="238834"/>
    <lineage>
        <taxon>Bacteria</taxon>
        <taxon>Bacillati</taxon>
        <taxon>Bacillota</taxon>
        <taxon>Clostridia</taxon>
        <taxon>Eubacteriales</taxon>
        <taxon>Clostridiaceae</taxon>
        <taxon>Clostridium</taxon>
    </lineage>
</organism>
<evidence type="ECO:0000313" key="5">
    <source>
        <dbReference type="EMBL" id="MPQ62024.1"/>
    </source>
</evidence>
<evidence type="ECO:0000313" key="6">
    <source>
        <dbReference type="Proteomes" id="UP000342249"/>
    </source>
</evidence>
<dbReference type="RefSeq" id="WP_152751847.1">
    <property type="nucleotide sequence ID" value="NZ_SPSE01000019.1"/>
</dbReference>